<dbReference type="AlphaFoldDB" id="A0A7W7FUV5"/>
<proteinExistence type="predicted"/>
<evidence type="ECO:0000313" key="2">
    <source>
        <dbReference type="EMBL" id="MBB4678410.1"/>
    </source>
</evidence>
<dbReference type="EMBL" id="JACHMH010000001">
    <property type="protein sequence ID" value="MBB4678410.1"/>
    <property type="molecule type" value="Genomic_DNA"/>
</dbReference>
<reference evidence="2 3" key="1">
    <citation type="submission" date="2020-08" db="EMBL/GenBank/DDBJ databases">
        <title>Sequencing the genomes of 1000 actinobacteria strains.</title>
        <authorList>
            <person name="Klenk H.-P."/>
        </authorList>
    </citation>
    <scope>NUCLEOTIDE SEQUENCE [LARGE SCALE GENOMIC DNA]</scope>
    <source>
        <strain evidence="2 3">DSM 44230</strain>
    </source>
</reference>
<name>A0A7W7FUV5_9PSEU</name>
<evidence type="ECO:0000256" key="1">
    <source>
        <dbReference type="SAM" id="SignalP"/>
    </source>
</evidence>
<evidence type="ECO:0000313" key="3">
    <source>
        <dbReference type="Proteomes" id="UP000533598"/>
    </source>
</evidence>
<feature type="signal peptide" evidence="1">
    <location>
        <begin position="1"/>
        <end position="27"/>
    </location>
</feature>
<comment type="caution">
    <text evidence="2">The sequence shown here is derived from an EMBL/GenBank/DDBJ whole genome shotgun (WGS) entry which is preliminary data.</text>
</comment>
<gene>
    <name evidence="2" type="ORF">HNR67_004528</name>
</gene>
<sequence length="187" mass="18876">MGHSRISRLSVPLIAVSLTLLGAPALAAPAEPDLVCTAAAIARASAGLTAAESAEVELTMDATTAACTDTRPDVTDDERIVGAAITMPEAGSAEGTCGEVSAEFGLAFTWLLADGSAEQKSTLSASIKLKDGQPSGKIELSDGPVDGRALAIQLTNRAEVMRHLKAACATDAGATVIAAQVSLGFLK</sequence>
<dbReference type="RefSeq" id="WP_185004244.1">
    <property type="nucleotide sequence ID" value="NZ_BAAAUI010000028.1"/>
</dbReference>
<dbReference type="Proteomes" id="UP000533598">
    <property type="component" value="Unassembled WGS sequence"/>
</dbReference>
<keyword evidence="3" id="KW-1185">Reference proteome</keyword>
<protein>
    <submittedName>
        <fullName evidence="2">Uncharacterized protein</fullName>
    </submittedName>
</protein>
<accession>A0A7W7FUV5</accession>
<keyword evidence="1" id="KW-0732">Signal</keyword>
<organism evidence="2 3">
    <name type="scientific">Crossiella cryophila</name>
    <dbReference type="NCBI Taxonomy" id="43355"/>
    <lineage>
        <taxon>Bacteria</taxon>
        <taxon>Bacillati</taxon>
        <taxon>Actinomycetota</taxon>
        <taxon>Actinomycetes</taxon>
        <taxon>Pseudonocardiales</taxon>
        <taxon>Pseudonocardiaceae</taxon>
        <taxon>Crossiella</taxon>
    </lineage>
</organism>
<feature type="chain" id="PRO_5031488992" evidence="1">
    <location>
        <begin position="28"/>
        <end position="187"/>
    </location>
</feature>